<accession>A0A1C3U1L2</accession>
<keyword evidence="3" id="KW-1185">Reference proteome</keyword>
<feature type="signal peptide" evidence="1">
    <location>
        <begin position="1"/>
        <end position="19"/>
    </location>
</feature>
<gene>
    <name evidence="2" type="ORF">GA0061100_101459</name>
</gene>
<evidence type="ECO:0000313" key="2">
    <source>
        <dbReference type="EMBL" id="SCB09255.1"/>
    </source>
</evidence>
<dbReference type="EMBL" id="FMAC01000001">
    <property type="protein sequence ID" value="SCB09255.1"/>
    <property type="molecule type" value="Genomic_DNA"/>
</dbReference>
<evidence type="ECO:0000256" key="1">
    <source>
        <dbReference type="SAM" id="SignalP"/>
    </source>
</evidence>
<dbReference type="Proteomes" id="UP000186228">
    <property type="component" value="Unassembled WGS sequence"/>
</dbReference>
<dbReference type="STRING" id="52131.GA0061100_101459"/>
<name>A0A1C3U1L2_9HYPH</name>
<keyword evidence="1" id="KW-0732">Signal</keyword>
<dbReference type="AlphaFoldDB" id="A0A1C3U1L2"/>
<evidence type="ECO:0000313" key="3">
    <source>
        <dbReference type="Proteomes" id="UP000186228"/>
    </source>
</evidence>
<feature type="chain" id="PRO_5008682629" description="Type VI secretion system (T6SS), amidase immunity protein" evidence="1">
    <location>
        <begin position="20"/>
        <end position="128"/>
    </location>
</feature>
<organism evidence="2 3">
    <name type="scientific">Rhizobium hainanense</name>
    <dbReference type="NCBI Taxonomy" id="52131"/>
    <lineage>
        <taxon>Bacteria</taxon>
        <taxon>Pseudomonadati</taxon>
        <taxon>Pseudomonadota</taxon>
        <taxon>Alphaproteobacteria</taxon>
        <taxon>Hyphomicrobiales</taxon>
        <taxon>Rhizobiaceae</taxon>
        <taxon>Rhizobium/Agrobacterium group</taxon>
        <taxon>Rhizobium</taxon>
    </lineage>
</organism>
<protein>
    <recommendedName>
        <fullName evidence="4">Type VI secretion system (T6SS), amidase immunity protein</fullName>
    </recommendedName>
</protein>
<sequence>MRRLIFATFMCTISSIAIAGDDQKLEELTTAFINASYASLSAAYFCRDGIGVDSYLKVRKAVEAGLVNITGNVDVARKIMDEWEKKMARDPLYKSPKVTADKCSDLLMERYHKLDAAFDAIANRKNTR</sequence>
<reference evidence="3" key="1">
    <citation type="submission" date="2016-08" db="EMBL/GenBank/DDBJ databases">
        <authorList>
            <person name="Varghese N."/>
            <person name="Submissions Spin"/>
        </authorList>
    </citation>
    <scope>NUCLEOTIDE SEQUENCE [LARGE SCALE GENOMIC DNA]</scope>
    <source>
        <strain evidence="3">CCBAU 57015</strain>
    </source>
</reference>
<proteinExistence type="predicted"/>
<evidence type="ECO:0008006" key="4">
    <source>
        <dbReference type="Google" id="ProtNLM"/>
    </source>
</evidence>